<feature type="signal peptide" evidence="2">
    <location>
        <begin position="1"/>
        <end position="23"/>
    </location>
</feature>
<dbReference type="Pfam" id="PF11776">
    <property type="entry name" value="RcnB"/>
    <property type="match status" value="1"/>
</dbReference>
<dbReference type="EMBL" id="QRBF01000001">
    <property type="protein sequence ID" value="RDS86356.1"/>
    <property type="molecule type" value="Genomic_DNA"/>
</dbReference>
<organism evidence="3 4">
    <name type="scientific">Dyella psychrodurans</name>
    <dbReference type="NCBI Taxonomy" id="1927960"/>
    <lineage>
        <taxon>Bacteria</taxon>
        <taxon>Pseudomonadati</taxon>
        <taxon>Pseudomonadota</taxon>
        <taxon>Gammaproteobacteria</taxon>
        <taxon>Lysobacterales</taxon>
        <taxon>Rhodanobacteraceae</taxon>
        <taxon>Dyella</taxon>
    </lineage>
</organism>
<dbReference type="RefSeq" id="WP_115476624.1">
    <property type="nucleotide sequence ID" value="NZ_QRBF01000001.1"/>
</dbReference>
<dbReference type="AlphaFoldDB" id="A0A370XD69"/>
<evidence type="ECO:0000256" key="1">
    <source>
        <dbReference type="SAM" id="Phobius"/>
    </source>
</evidence>
<evidence type="ECO:0000313" key="3">
    <source>
        <dbReference type="EMBL" id="RDS86356.1"/>
    </source>
</evidence>
<keyword evidence="2" id="KW-0732">Signal</keyword>
<proteinExistence type="predicted"/>
<dbReference type="Gene3D" id="3.10.450.160">
    <property type="entry name" value="inner membrane protein cigr"/>
    <property type="match status" value="1"/>
</dbReference>
<keyword evidence="1" id="KW-0812">Transmembrane</keyword>
<comment type="caution">
    <text evidence="3">The sequence shown here is derived from an EMBL/GenBank/DDBJ whole genome shotgun (WGS) entry which is preliminary data.</text>
</comment>
<accession>A0A370XD69</accession>
<keyword evidence="4" id="KW-1185">Reference proteome</keyword>
<protein>
    <recommendedName>
        <fullName evidence="5">RcnB family protein</fullName>
    </recommendedName>
</protein>
<dbReference type="Proteomes" id="UP000255334">
    <property type="component" value="Unassembled WGS sequence"/>
</dbReference>
<reference evidence="3 4" key="1">
    <citation type="submission" date="2018-07" db="EMBL/GenBank/DDBJ databases">
        <title>Dyella monticola sp. nov. and Dyella psychrodurans sp. nov. isolated from monsoon evergreen broad-leaved forest soil of Dinghu Mountain, China.</title>
        <authorList>
            <person name="Gao Z."/>
            <person name="Qiu L."/>
        </authorList>
    </citation>
    <scope>NUCLEOTIDE SEQUENCE [LARGE SCALE GENOMIC DNA]</scope>
    <source>
        <strain evidence="3 4">4MSK11</strain>
    </source>
</reference>
<evidence type="ECO:0008006" key="5">
    <source>
        <dbReference type="Google" id="ProtNLM"/>
    </source>
</evidence>
<feature type="transmembrane region" description="Helical" evidence="1">
    <location>
        <begin position="92"/>
        <end position="110"/>
    </location>
</feature>
<sequence>MKKQLGVIAICSAMLLSSSLAFAQDDHRHDGPQSGDRHSLHDEGVHDGWYKKGGHVPENYRGGDYVVSNWHAEHLRQPPRGYHWVRSDNGDFLLVAVTSGVIASIVAAAVH</sequence>
<dbReference type="InterPro" id="IPR024572">
    <property type="entry name" value="RcnB"/>
</dbReference>
<feature type="chain" id="PRO_5016686802" description="RcnB family protein" evidence="2">
    <location>
        <begin position="24"/>
        <end position="111"/>
    </location>
</feature>
<keyword evidence="1" id="KW-0472">Membrane</keyword>
<name>A0A370XD69_9GAMM</name>
<gene>
    <name evidence="3" type="ORF">DWU99_03615</name>
</gene>
<evidence type="ECO:0000256" key="2">
    <source>
        <dbReference type="SAM" id="SignalP"/>
    </source>
</evidence>
<keyword evidence="1" id="KW-1133">Transmembrane helix</keyword>
<dbReference type="OrthoDB" id="6025819at2"/>
<evidence type="ECO:0000313" key="4">
    <source>
        <dbReference type="Proteomes" id="UP000255334"/>
    </source>
</evidence>